<sequence>MDNTKLEEKILEILKNGAKTSEEIRNELIQENIDFTPLQFREVLAKMVREGKVKKIPNYERKKFLFSI</sequence>
<protein>
    <submittedName>
        <fullName evidence="1">Uncharacterized protein</fullName>
    </submittedName>
</protein>
<organism evidence="1 2">
    <name type="scientific">Acidianus hospitalis</name>
    <dbReference type="NCBI Taxonomy" id="563177"/>
    <lineage>
        <taxon>Archaea</taxon>
        <taxon>Thermoproteota</taxon>
        <taxon>Thermoprotei</taxon>
        <taxon>Sulfolobales</taxon>
        <taxon>Sulfolobaceae</taxon>
        <taxon>Acidianus</taxon>
    </lineage>
</organism>
<evidence type="ECO:0000313" key="2">
    <source>
        <dbReference type="Proteomes" id="UP000245638"/>
    </source>
</evidence>
<name>A0A2T9X4F3_9CREN</name>
<proteinExistence type="predicted"/>
<evidence type="ECO:0000313" key="1">
    <source>
        <dbReference type="EMBL" id="PVU74915.1"/>
    </source>
</evidence>
<dbReference type="AlphaFoldDB" id="A0A2T9X4F3"/>
<dbReference type="EMBL" id="QEFD01000173">
    <property type="protein sequence ID" value="PVU74915.1"/>
    <property type="molecule type" value="Genomic_DNA"/>
</dbReference>
<accession>A0A2T9X4F3</accession>
<reference evidence="1 2" key="1">
    <citation type="journal article" date="2015" name="Appl. Environ. Microbiol.">
        <title>Nanoarchaeota, Their Sulfolobales Host, and Nanoarchaeota Virus Distribution across Yellowstone National Park Hot Springs.</title>
        <authorList>
            <person name="Munson-McGee J.H."/>
            <person name="Field E.K."/>
            <person name="Bateson M."/>
            <person name="Rooney C."/>
            <person name="Stepanauskas R."/>
            <person name="Young M.J."/>
        </authorList>
    </citation>
    <scope>NUCLEOTIDE SEQUENCE [LARGE SCALE GENOMIC DNA]</scope>
    <source>
        <strain evidence="1">SCGC AC-742_N10</strain>
    </source>
</reference>
<comment type="caution">
    <text evidence="1">The sequence shown here is derived from an EMBL/GenBank/DDBJ whole genome shotgun (WGS) entry which is preliminary data.</text>
</comment>
<gene>
    <name evidence="1" type="ORF">DDW13_05885</name>
</gene>
<dbReference type="RefSeq" id="WP_013775774.1">
    <property type="nucleotide sequence ID" value="NC_015518.1"/>
</dbReference>
<dbReference type="OMA" id="PMISEQI"/>
<dbReference type="Proteomes" id="UP000245638">
    <property type="component" value="Unassembled WGS sequence"/>
</dbReference>